<protein>
    <submittedName>
        <fullName evidence="3">Uncharacterized protein</fullName>
    </submittedName>
</protein>
<sequence>ILSKTYAHHLARACWHGGRIVLRQTSPEAEGIFDFIIELHRACNGRWDDFRERGLEQEDLDTWLQFTGSFLSNLGNSLLSQNDGDRKSIPNVPKDALRKMAGISPEASAKLEEIIDRMTTAQPAQLGYPDKTNQSTYYPGREWITKEEIEAVTKLMETKGVAPENTRLTKHARGNALASENFHVFEILQASRPARVFLSHGDHAEEMAKICAELTEARKYALVDEEKTGLSQLIESFRTGDYKAFRSAHKTWVKDKAPRVEHCMGFLFFYRDPHGKRAEWLAVAGIAHPEETNKMKQLVEKSSGLIRTLPWAVPDENYGKGPFEPSEFDVPDFAIIHVLASVSSTVWEAMNITIDDDDGKRRGV</sequence>
<name>A0A9W9ITP4_9EURO</name>
<dbReference type="Proteomes" id="UP001150879">
    <property type="component" value="Unassembled WGS sequence"/>
</dbReference>
<dbReference type="Pfam" id="PF03571">
    <property type="entry name" value="Peptidase_M49"/>
    <property type="match status" value="1"/>
</dbReference>
<keyword evidence="4" id="KW-1185">Reference proteome</keyword>
<dbReference type="OrthoDB" id="4365260at2759"/>
<organism evidence="3 4">
    <name type="scientific">Penicillium cf. griseofulvum</name>
    <dbReference type="NCBI Taxonomy" id="2972120"/>
    <lineage>
        <taxon>Eukaryota</taxon>
        <taxon>Fungi</taxon>
        <taxon>Dikarya</taxon>
        <taxon>Ascomycota</taxon>
        <taxon>Pezizomycotina</taxon>
        <taxon>Eurotiomycetes</taxon>
        <taxon>Eurotiomycetidae</taxon>
        <taxon>Eurotiales</taxon>
        <taxon>Aspergillaceae</taxon>
        <taxon>Penicillium</taxon>
    </lineage>
</organism>
<dbReference type="AlphaFoldDB" id="A0A9W9ITP4"/>
<gene>
    <name evidence="3" type="ORF">N7472_009743</name>
</gene>
<dbReference type="Gene3D" id="3.30.540.30">
    <property type="match status" value="2"/>
</dbReference>
<dbReference type="InterPro" id="IPR039461">
    <property type="entry name" value="Peptidase_M49"/>
</dbReference>
<comment type="caution">
    <text evidence="3">The sequence shown here is derived from an EMBL/GenBank/DDBJ whole genome shotgun (WGS) entry which is preliminary data.</text>
</comment>
<evidence type="ECO:0000256" key="2">
    <source>
        <dbReference type="ARBA" id="ARBA00022801"/>
    </source>
</evidence>
<dbReference type="GO" id="GO:0005737">
    <property type="term" value="C:cytoplasm"/>
    <property type="evidence" value="ECO:0007669"/>
    <property type="project" value="TreeGrafter"/>
</dbReference>
<dbReference type="PANTHER" id="PTHR23422">
    <property type="entry name" value="DIPEPTIDYL PEPTIDASE III-RELATED"/>
    <property type="match status" value="1"/>
</dbReference>
<dbReference type="GO" id="GO:0046872">
    <property type="term" value="F:metal ion binding"/>
    <property type="evidence" value="ECO:0007669"/>
    <property type="project" value="UniProtKB-KW"/>
</dbReference>
<accession>A0A9W9ITP4</accession>
<dbReference type="EMBL" id="JAPQKP010000006">
    <property type="protein sequence ID" value="KAJ5184903.1"/>
    <property type="molecule type" value="Genomic_DNA"/>
</dbReference>
<keyword evidence="1" id="KW-0479">Metal-binding</keyword>
<reference evidence="3" key="2">
    <citation type="journal article" date="2023" name="IMA Fungus">
        <title>Comparative genomic study of the Penicillium genus elucidates a diverse pangenome and 15 lateral gene transfer events.</title>
        <authorList>
            <person name="Petersen C."/>
            <person name="Sorensen T."/>
            <person name="Nielsen M.R."/>
            <person name="Sondergaard T.E."/>
            <person name="Sorensen J.L."/>
            <person name="Fitzpatrick D.A."/>
            <person name="Frisvad J.C."/>
            <person name="Nielsen K.L."/>
        </authorList>
    </citation>
    <scope>NUCLEOTIDE SEQUENCE</scope>
    <source>
        <strain evidence="3">IBT 16849</strain>
    </source>
</reference>
<evidence type="ECO:0000313" key="4">
    <source>
        <dbReference type="Proteomes" id="UP001150879"/>
    </source>
</evidence>
<dbReference type="GO" id="GO:0008239">
    <property type="term" value="F:dipeptidyl-peptidase activity"/>
    <property type="evidence" value="ECO:0007669"/>
    <property type="project" value="TreeGrafter"/>
</dbReference>
<reference evidence="3" key="1">
    <citation type="submission" date="2022-11" db="EMBL/GenBank/DDBJ databases">
        <authorList>
            <person name="Petersen C."/>
        </authorList>
    </citation>
    <scope>NUCLEOTIDE SEQUENCE</scope>
    <source>
        <strain evidence="3">IBT 16849</strain>
    </source>
</reference>
<keyword evidence="2" id="KW-0378">Hydrolase</keyword>
<evidence type="ECO:0000256" key="1">
    <source>
        <dbReference type="ARBA" id="ARBA00022723"/>
    </source>
</evidence>
<feature type="non-terminal residue" evidence="3">
    <location>
        <position position="1"/>
    </location>
</feature>
<dbReference type="PANTHER" id="PTHR23422:SF11">
    <property type="entry name" value="DIPEPTIDYL PEPTIDASE 3"/>
    <property type="match status" value="1"/>
</dbReference>
<proteinExistence type="predicted"/>
<evidence type="ECO:0000313" key="3">
    <source>
        <dbReference type="EMBL" id="KAJ5184903.1"/>
    </source>
</evidence>